<protein>
    <submittedName>
        <fullName evidence="2">Uncharacterized protein</fullName>
    </submittedName>
</protein>
<proteinExistence type="predicted"/>
<evidence type="ECO:0000256" key="1">
    <source>
        <dbReference type="SAM" id="Phobius"/>
    </source>
</evidence>
<dbReference type="AlphaFoldDB" id="A0A448P1T0"/>
<keyword evidence="1" id="KW-0812">Transmembrane</keyword>
<sequence length="30" mass="3595">MGGMLIIWLLLVGLTIWNFLIERHAERSRR</sequence>
<keyword evidence="1" id="KW-1133">Transmembrane helix</keyword>
<organism evidence="2 3">
    <name type="scientific">Acidipropionibacterium jensenii</name>
    <dbReference type="NCBI Taxonomy" id="1749"/>
    <lineage>
        <taxon>Bacteria</taxon>
        <taxon>Bacillati</taxon>
        <taxon>Actinomycetota</taxon>
        <taxon>Actinomycetes</taxon>
        <taxon>Propionibacteriales</taxon>
        <taxon>Propionibacteriaceae</taxon>
        <taxon>Acidipropionibacterium</taxon>
    </lineage>
</organism>
<dbReference type="EMBL" id="LR134473">
    <property type="protein sequence ID" value="VEI04151.1"/>
    <property type="molecule type" value="Genomic_DNA"/>
</dbReference>
<evidence type="ECO:0000313" key="2">
    <source>
        <dbReference type="EMBL" id="VEI04151.1"/>
    </source>
</evidence>
<reference evidence="2 3" key="1">
    <citation type="submission" date="2018-12" db="EMBL/GenBank/DDBJ databases">
        <authorList>
            <consortium name="Pathogen Informatics"/>
        </authorList>
    </citation>
    <scope>NUCLEOTIDE SEQUENCE [LARGE SCALE GENOMIC DNA]</scope>
    <source>
        <strain evidence="2 3">NCTC13652</strain>
    </source>
</reference>
<accession>A0A448P1T0</accession>
<evidence type="ECO:0000313" key="3">
    <source>
        <dbReference type="Proteomes" id="UP000277858"/>
    </source>
</evidence>
<name>A0A448P1T0_9ACTN</name>
<keyword evidence="1" id="KW-0472">Membrane</keyword>
<feature type="transmembrane region" description="Helical" evidence="1">
    <location>
        <begin position="6"/>
        <end position="21"/>
    </location>
</feature>
<dbReference type="Proteomes" id="UP000277858">
    <property type="component" value="Chromosome"/>
</dbReference>
<gene>
    <name evidence="2" type="ORF">NCTC13652_02375</name>
</gene>
<keyword evidence="3" id="KW-1185">Reference proteome</keyword>